<gene>
    <name evidence="3" type="ORF">E1163_28540</name>
</gene>
<evidence type="ECO:0000313" key="4">
    <source>
        <dbReference type="Proteomes" id="UP000798808"/>
    </source>
</evidence>
<dbReference type="InterPro" id="IPR024478">
    <property type="entry name" value="HlyB_4HB_MCP"/>
</dbReference>
<dbReference type="RefSeq" id="WP_155176957.1">
    <property type="nucleotide sequence ID" value="NZ_BAAAFL010000012.1"/>
</dbReference>
<keyword evidence="1" id="KW-0812">Transmembrane</keyword>
<comment type="caution">
    <text evidence="3">The sequence shown here is derived from an EMBL/GenBank/DDBJ whole genome shotgun (WGS) entry which is preliminary data.</text>
</comment>
<dbReference type="Pfam" id="PF12729">
    <property type="entry name" value="4HB_MCP_1"/>
    <property type="match status" value="1"/>
</dbReference>
<evidence type="ECO:0000259" key="2">
    <source>
        <dbReference type="Pfam" id="PF12729"/>
    </source>
</evidence>
<proteinExistence type="predicted"/>
<dbReference type="EMBL" id="SMLW01000676">
    <property type="protein sequence ID" value="MTI28943.1"/>
    <property type="molecule type" value="Genomic_DNA"/>
</dbReference>
<keyword evidence="4" id="KW-1185">Reference proteome</keyword>
<evidence type="ECO:0000256" key="1">
    <source>
        <dbReference type="SAM" id="Phobius"/>
    </source>
</evidence>
<keyword evidence="1" id="KW-1133">Transmembrane helix</keyword>
<name>A0ABW9RXI8_9BACT</name>
<reference evidence="3 4" key="1">
    <citation type="submission" date="2019-02" db="EMBL/GenBank/DDBJ databases">
        <authorList>
            <person name="Goldberg S.R."/>
            <person name="Haltli B.A."/>
            <person name="Correa H."/>
            <person name="Russell K.G."/>
        </authorList>
    </citation>
    <scope>NUCLEOTIDE SEQUENCE [LARGE SCALE GENOMIC DNA]</scope>
    <source>
        <strain evidence="3 4">JCM 16186</strain>
    </source>
</reference>
<protein>
    <recommendedName>
        <fullName evidence="2">Chemotaxis methyl-accepting receptor HlyB-like 4HB MCP domain-containing protein</fullName>
    </recommendedName>
</protein>
<feature type="transmembrane region" description="Helical" evidence="1">
    <location>
        <begin position="171"/>
        <end position="193"/>
    </location>
</feature>
<accession>A0ABW9RXI8</accession>
<feature type="domain" description="Chemotaxis methyl-accepting receptor HlyB-like 4HB MCP" evidence="2">
    <location>
        <begin position="4"/>
        <end position="163"/>
    </location>
</feature>
<dbReference type="Proteomes" id="UP000798808">
    <property type="component" value="Unassembled WGS sequence"/>
</dbReference>
<organism evidence="3 4">
    <name type="scientific">Fulvivirga kasyanovii</name>
    <dbReference type="NCBI Taxonomy" id="396812"/>
    <lineage>
        <taxon>Bacteria</taxon>
        <taxon>Pseudomonadati</taxon>
        <taxon>Bacteroidota</taxon>
        <taxon>Cytophagia</taxon>
        <taxon>Cytophagales</taxon>
        <taxon>Fulvivirgaceae</taxon>
        <taxon>Fulvivirga</taxon>
    </lineage>
</organism>
<evidence type="ECO:0000313" key="3">
    <source>
        <dbReference type="EMBL" id="MTI28943.1"/>
    </source>
</evidence>
<sequence>MKLNLTIGQKVKALIVLVLFFLLLLATNKIDNNHFKVVKKSMSTIYEDRLVAQDYIYKLSQNLQSKGLSLAINDKVNYSLNDSINYLVQVYEETKFTSREAKCFDSFKVNLDQLHNLEQEFKRLASSEVKQKIYQQHNVLNMQLDKLAEIQLKEGKRQTKISNRSISTSDLISNMEIAALIIIGLLINALIFIKPNS</sequence>
<keyword evidence="1" id="KW-0472">Membrane</keyword>